<sequence>MLRRSRGTAALLSIRSRISQPAVRGQDRIANLWRCPVTLSEAIAPPLRPTRLSVTRSTAQDTRSREGRPRRPRRPLTAREIEVLALIADGKTNEEVAGQLGIARHTVKSHMAHILDALGAMNSAHAVAIAHCRGDFGPRRKIAWNPDVSYREVQVLEGVAVGMTDVQVGRKLWVSQHTIKSHLRRIYVKLGVSSRAQAVDAAFRSGLLVTRNPAKRQA</sequence>
<dbReference type="PRINTS" id="PR00038">
    <property type="entry name" value="HTHLUXR"/>
</dbReference>
<gene>
    <name evidence="6" type="ORF">KGA66_27110</name>
</gene>
<evidence type="ECO:0000256" key="4">
    <source>
        <dbReference type="SAM" id="MobiDB-lite"/>
    </source>
</evidence>
<feature type="domain" description="HTH luxR-type" evidence="5">
    <location>
        <begin position="69"/>
        <end position="134"/>
    </location>
</feature>
<evidence type="ECO:0000256" key="1">
    <source>
        <dbReference type="ARBA" id="ARBA00023015"/>
    </source>
</evidence>
<feature type="domain" description="HTH luxR-type" evidence="5">
    <location>
        <begin position="141"/>
        <end position="206"/>
    </location>
</feature>
<protein>
    <submittedName>
        <fullName evidence="6">Helix-turn-helix transcriptional regulator</fullName>
    </submittedName>
</protein>
<dbReference type="InterPro" id="IPR016032">
    <property type="entry name" value="Sig_transdc_resp-reg_C-effctor"/>
</dbReference>
<keyword evidence="1" id="KW-0805">Transcription regulation</keyword>
<dbReference type="SUPFAM" id="SSF46894">
    <property type="entry name" value="C-terminal effector domain of the bipartite response regulators"/>
    <property type="match status" value="2"/>
</dbReference>
<dbReference type="GO" id="GO:0006355">
    <property type="term" value="P:regulation of DNA-templated transcription"/>
    <property type="evidence" value="ECO:0007669"/>
    <property type="project" value="InterPro"/>
</dbReference>
<dbReference type="SMART" id="SM00421">
    <property type="entry name" value="HTH_LUXR"/>
    <property type="match status" value="2"/>
</dbReference>
<dbReference type="AlphaFoldDB" id="A0A8J7WQE1"/>
<accession>A0A8J7WQE1</accession>
<dbReference type="PANTHER" id="PTHR44688:SF16">
    <property type="entry name" value="DNA-BINDING TRANSCRIPTIONAL ACTIVATOR DEVR_DOSR"/>
    <property type="match status" value="1"/>
</dbReference>
<dbReference type="InterPro" id="IPR000792">
    <property type="entry name" value="Tscrpt_reg_LuxR_C"/>
</dbReference>
<organism evidence="6 7">
    <name type="scientific">Actinocrinis puniceicyclus</name>
    <dbReference type="NCBI Taxonomy" id="977794"/>
    <lineage>
        <taxon>Bacteria</taxon>
        <taxon>Bacillati</taxon>
        <taxon>Actinomycetota</taxon>
        <taxon>Actinomycetes</taxon>
        <taxon>Catenulisporales</taxon>
        <taxon>Actinospicaceae</taxon>
        <taxon>Actinocrinis</taxon>
    </lineage>
</organism>
<dbReference type="CDD" id="cd06170">
    <property type="entry name" value="LuxR_C_like"/>
    <property type="match status" value="2"/>
</dbReference>
<evidence type="ECO:0000259" key="5">
    <source>
        <dbReference type="PROSITE" id="PS50043"/>
    </source>
</evidence>
<evidence type="ECO:0000313" key="6">
    <source>
        <dbReference type="EMBL" id="MBS2966736.1"/>
    </source>
</evidence>
<evidence type="ECO:0000256" key="3">
    <source>
        <dbReference type="ARBA" id="ARBA00023163"/>
    </source>
</evidence>
<dbReference type="Gene3D" id="1.10.10.10">
    <property type="entry name" value="Winged helix-like DNA-binding domain superfamily/Winged helix DNA-binding domain"/>
    <property type="match status" value="2"/>
</dbReference>
<keyword evidence="3" id="KW-0804">Transcription</keyword>
<feature type="compositionally biased region" description="Polar residues" evidence="4">
    <location>
        <begin position="52"/>
        <end position="61"/>
    </location>
</feature>
<comment type="caution">
    <text evidence="6">The sequence shown here is derived from an EMBL/GenBank/DDBJ whole genome shotgun (WGS) entry which is preliminary data.</text>
</comment>
<dbReference type="Proteomes" id="UP000677913">
    <property type="component" value="Unassembled WGS sequence"/>
</dbReference>
<feature type="region of interest" description="Disordered" evidence="4">
    <location>
        <begin position="48"/>
        <end position="75"/>
    </location>
</feature>
<name>A0A8J7WQE1_9ACTN</name>
<evidence type="ECO:0000256" key="2">
    <source>
        <dbReference type="ARBA" id="ARBA00023125"/>
    </source>
</evidence>
<proteinExistence type="predicted"/>
<reference evidence="6" key="1">
    <citation type="submission" date="2021-04" db="EMBL/GenBank/DDBJ databases">
        <title>Genome based classification of Actinospica acidithermotolerans sp. nov., an actinobacterium isolated from an Indonesian hot spring.</title>
        <authorList>
            <person name="Kusuma A.B."/>
            <person name="Putra K.E."/>
            <person name="Nafisah S."/>
            <person name="Loh J."/>
            <person name="Nouioui I."/>
            <person name="Goodfellow M."/>
        </authorList>
    </citation>
    <scope>NUCLEOTIDE SEQUENCE</scope>
    <source>
        <strain evidence="6">DSM 45618</strain>
    </source>
</reference>
<dbReference type="InterPro" id="IPR036388">
    <property type="entry name" value="WH-like_DNA-bd_sf"/>
</dbReference>
<keyword evidence="7" id="KW-1185">Reference proteome</keyword>
<keyword evidence="2" id="KW-0238">DNA-binding</keyword>
<dbReference type="EMBL" id="JAGSXH010000187">
    <property type="protein sequence ID" value="MBS2966736.1"/>
    <property type="molecule type" value="Genomic_DNA"/>
</dbReference>
<dbReference type="PROSITE" id="PS50043">
    <property type="entry name" value="HTH_LUXR_2"/>
    <property type="match status" value="2"/>
</dbReference>
<dbReference type="Pfam" id="PF00196">
    <property type="entry name" value="GerE"/>
    <property type="match status" value="2"/>
</dbReference>
<dbReference type="GO" id="GO:0003677">
    <property type="term" value="F:DNA binding"/>
    <property type="evidence" value="ECO:0007669"/>
    <property type="project" value="UniProtKB-KW"/>
</dbReference>
<evidence type="ECO:0000313" key="7">
    <source>
        <dbReference type="Proteomes" id="UP000677913"/>
    </source>
</evidence>
<dbReference type="PANTHER" id="PTHR44688">
    <property type="entry name" value="DNA-BINDING TRANSCRIPTIONAL ACTIVATOR DEVR_DOSR"/>
    <property type="match status" value="1"/>
</dbReference>